<feature type="transmembrane region" description="Helical" evidence="6">
    <location>
        <begin position="388"/>
        <end position="408"/>
    </location>
</feature>
<dbReference type="PRINTS" id="PR00762">
    <property type="entry name" value="CLCHANNEL"/>
</dbReference>
<proteinExistence type="predicted"/>
<dbReference type="InterPro" id="IPR001807">
    <property type="entry name" value="ClC"/>
</dbReference>
<evidence type="ECO:0000313" key="7">
    <source>
        <dbReference type="EMBL" id="HIR01886.1"/>
    </source>
</evidence>
<feature type="transmembrane region" description="Helical" evidence="6">
    <location>
        <begin position="430"/>
        <end position="454"/>
    </location>
</feature>
<feature type="compositionally biased region" description="Polar residues" evidence="5">
    <location>
        <begin position="25"/>
        <end position="34"/>
    </location>
</feature>
<evidence type="ECO:0000256" key="2">
    <source>
        <dbReference type="ARBA" id="ARBA00022692"/>
    </source>
</evidence>
<comment type="caution">
    <text evidence="7">The sequence shown here is derived from an EMBL/GenBank/DDBJ whole genome shotgun (WGS) entry which is preliminary data.</text>
</comment>
<feature type="transmembrane region" description="Helical" evidence="6">
    <location>
        <begin position="245"/>
        <end position="265"/>
    </location>
</feature>
<evidence type="ECO:0000256" key="6">
    <source>
        <dbReference type="SAM" id="Phobius"/>
    </source>
</evidence>
<dbReference type="Pfam" id="PF00654">
    <property type="entry name" value="Voltage_CLC"/>
    <property type="match status" value="1"/>
</dbReference>
<dbReference type="SUPFAM" id="SSF81340">
    <property type="entry name" value="Clc chloride channel"/>
    <property type="match status" value="1"/>
</dbReference>
<protein>
    <submittedName>
        <fullName evidence="7">Chloride channel protein</fullName>
    </submittedName>
</protein>
<evidence type="ECO:0000256" key="1">
    <source>
        <dbReference type="ARBA" id="ARBA00004141"/>
    </source>
</evidence>
<gene>
    <name evidence="7" type="ORF">IAA69_06465</name>
</gene>
<keyword evidence="3 6" id="KW-1133">Transmembrane helix</keyword>
<name>A0A9D1A2V4_9ACTN</name>
<feature type="transmembrane region" description="Helical" evidence="6">
    <location>
        <begin position="285"/>
        <end position="304"/>
    </location>
</feature>
<feature type="transmembrane region" description="Helical" evidence="6">
    <location>
        <begin position="358"/>
        <end position="381"/>
    </location>
</feature>
<feature type="region of interest" description="Disordered" evidence="5">
    <location>
        <begin position="1"/>
        <end position="44"/>
    </location>
</feature>
<dbReference type="Proteomes" id="UP000824261">
    <property type="component" value="Unassembled WGS sequence"/>
</dbReference>
<accession>A0A9D1A2V4</accession>
<dbReference type="InterPro" id="IPR050368">
    <property type="entry name" value="ClC-type_chloride_channel"/>
</dbReference>
<dbReference type="GO" id="GO:0015108">
    <property type="term" value="F:chloride transmembrane transporter activity"/>
    <property type="evidence" value="ECO:0007669"/>
    <property type="project" value="InterPro"/>
</dbReference>
<evidence type="ECO:0000256" key="3">
    <source>
        <dbReference type="ARBA" id="ARBA00022989"/>
    </source>
</evidence>
<dbReference type="AlphaFoldDB" id="A0A9D1A2V4"/>
<feature type="compositionally biased region" description="Basic and acidic residues" evidence="5">
    <location>
        <begin position="1"/>
        <end position="10"/>
    </location>
</feature>
<dbReference type="CDD" id="cd00400">
    <property type="entry name" value="Voltage_gated_ClC"/>
    <property type="match status" value="1"/>
</dbReference>
<keyword evidence="4 6" id="KW-0472">Membrane</keyword>
<feature type="transmembrane region" description="Helical" evidence="6">
    <location>
        <begin position="65"/>
        <end position="88"/>
    </location>
</feature>
<organism evidence="7 8">
    <name type="scientific">Candidatus Aveggerthella stercoripullorum</name>
    <dbReference type="NCBI Taxonomy" id="2840688"/>
    <lineage>
        <taxon>Bacteria</taxon>
        <taxon>Bacillati</taxon>
        <taxon>Actinomycetota</taxon>
        <taxon>Coriobacteriia</taxon>
        <taxon>Eggerthellales</taxon>
        <taxon>Eggerthellaceae</taxon>
        <taxon>Eggerthellaceae incertae sedis</taxon>
        <taxon>Candidatus Aveggerthella</taxon>
    </lineage>
</organism>
<feature type="transmembrane region" description="Helical" evidence="6">
    <location>
        <begin position="108"/>
        <end position="127"/>
    </location>
</feature>
<reference evidence="7" key="1">
    <citation type="submission" date="2020-10" db="EMBL/GenBank/DDBJ databases">
        <authorList>
            <person name="Gilroy R."/>
        </authorList>
    </citation>
    <scope>NUCLEOTIDE SEQUENCE</scope>
    <source>
        <strain evidence="7">ChiGjej1B1-2707</strain>
    </source>
</reference>
<dbReference type="InterPro" id="IPR014743">
    <property type="entry name" value="Cl-channel_core"/>
</dbReference>
<keyword evidence="2 6" id="KW-0812">Transmembrane</keyword>
<dbReference type="Gene3D" id="1.10.3080.10">
    <property type="entry name" value="Clc chloride channel"/>
    <property type="match status" value="1"/>
</dbReference>
<dbReference type="EMBL" id="DVGB01000079">
    <property type="protein sequence ID" value="HIR01886.1"/>
    <property type="molecule type" value="Genomic_DNA"/>
</dbReference>
<dbReference type="PANTHER" id="PTHR43427:SF12">
    <property type="entry name" value="CHLORIDE TRANSPORTER"/>
    <property type="match status" value="1"/>
</dbReference>
<evidence type="ECO:0000256" key="5">
    <source>
        <dbReference type="SAM" id="MobiDB-lite"/>
    </source>
</evidence>
<feature type="transmembrane region" description="Helical" evidence="6">
    <location>
        <begin position="316"/>
        <end position="338"/>
    </location>
</feature>
<dbReference type="GO" id="GO:0016020">
    <property type="term" value="C:membrane"/>
    <property type="evidence" value="ECO:0007669"/>
    <property type="project" value="UniProtKB-SubCell"/>
</dbReference>
<comment type="subcellular location">
    <subcellularLocation>
        <location evidence="1">Membrane</location>
        <topology evidence="1">Multi-pass membrane protein</topology>
    </subcellularLocation>
</comment>
<evidence type="ECO:0000256" key="4">
    <source>
        <dbReference type="ARBA" id="ARBA00023136"/>
    </source>
</evidence>
<sequence>MDRADPRTRTESPQSTPRCERTVEQDSNARSQAHSGKEEASSHDAISFVGDVGEKLEGPREIATLGLPMILLAVVVGFCVGTIVWAALGISNLLVNLIWHDLRSIVDVPWFPVAVCTLGGLAIGLWAKATGTKLESLHEVMAQVKATGGYHVDSVPKSLVSFILPLAFGGSIGPEAGLTGIIAAACTWIGNTLKRAGLKAKAITDLTLSASLTAVFGTPFLGIVATAEDGIPNADDYQFRRKVKIVLYTAAAFGAFGGVTLVSSIPGMSCGLPRFGSMVVGTAEYAWFIPLAAAGWLLSLLFHTANKATGLIGKHLERHVVFAPVLCGLLIGATAVFLPDVLFAGEEQSSELMGTWTTISAAVLLLTGVFKVAATPLCLHLGWNGGNFFPVIFAGISFGYGMAALTGIDPPFCVTVVTTALMAGVMRKPFVAIALLILCFPLDGVLWMGLAAVLSSAIPLPKALSPGVSRTPKKTADESDVGNEAEHEKASETIARSSR</sequence>
<feature type="region of interest" description="Disordered" evidence="5">
    <location>
        <begin position="464"/>
        <end position="499"/>
    </location>
</feature>
<dbReference type="PANTHER" id="PTHR43427">
    <property type="entry name" value="CHLORIDE CHANNEL PROTEIN CLC-E"/>
    <property type="match status" value="1"/>
</dbReference>
<evidence type="ECO:0000313" key="8">
    <source>
        <dbReference type="Proteomes" id="UP000824261"/>
    </source>
</evidence>
<reference evidence="7" key="2">
    <citation type="journal article" date="2021" name="PeerJ">
        <title>Extensive microbial diversity within the chicken gut microbiome revealed by metagenomics and culture.</title>
        <authorList>
            <person name="Gilroy R."/>
            <person name="Ravi A."/>
            <person name="Getino M."/>
            <person name="Pursley I."/>
            <person name="Horton D.L."/>
            <person name="Alikhan N.F."/>
            <person name="Baker D."/>
            <person name="Gharbi K."/>
            <person name="Hall N."/>
            <person name="Watson M."/>
            <person name="Adriaenssens E.M."/>
            <person name="Foster-Nyarko E."/>
            <person name="Jarju S."/>
            <person name="Secka A."/>
            <person name="Antonio M."/>
            <person name="Oren A."/>
            <person name="Chaudhuri R.R."/>
            <person name="La Ragione R."/>
            <person name="Hildebrand F."/>
            <person name="Pallen M.J."/>
        </authorList>
    </citation>
    <scope>NUCLEOTIDE SEQUENCE</scope>
    <source>
        <strain evidence="7">ChiGjej1B1-2707</strain>
    </source>
</reference>